<proteinExistence type="predicted"/>
<feature type="region of interest" description="Disordered" evidence="1">
    <location>
        <begin position="34"/>
        <end position="58"/>
    </location>
</feature>
<dbReference type="Proteomes" id="UP000295258">
    <property type="component" value="Unassembled WGS sequence"/>
</dbReference>
<evidence type="ECO:0000256" key="3">
    <source>
        <dbReference type="SAM" id="SignalP"/>
    </source>
</evidence>
<dbReference type="AlphaFoldDB" id="A0A4R4VQ20"/>
<gene>
    <name evidence="5" type="ORF">E1292_15730</name>
</gene>
<evidence type="ECO:0000259" key="4">
    <source>
        <dbReference type="PROSITE" id="PS51352"/>
    </source>
</evidence>
<keyword evidence="3" id="KW-0732">Signal</keyword>
<evidence type="ECO:0000313" key="6">
    <source>
        <dbReference type="Proteomes" id="UP000295258"/>
    </source>
</evidence>
<dbReference type="PROSITE" id="PS51352">
    <property type="entry name" value="THIOREDOXIN_2"/>
    <property type="match status" value="1"/>
</dbReference>
<dbReference type="GO" id="GO:0016209">
    <property type="term" value="F:antioxidant activity"/>
    <property type="evidence" value="ECO:0007669"/>
    <property type="project" value="InterPro"/>
</dbReference>
<feature type="domain" description="Thioredoxin" evidence="4">
    <location>
        <begin position="121"/>
        <end position="247"/>
    </location>
</feature>
<dbReference type="InterPro" id="IPR036249">
    <property type="entry name" value="Thioredoxin-like_sf"/>
</dbReference>
<dbReference type="InterPro" id="IPR000866">
    <property type="entry name" value="AhpC/TSA"/>
</dbReference>
<protein>
    <submittedName>
        <fullName evidence="5">Redoxin domain-containing protein</fullName>
    </submittedName>
</protein>
<keyword evidence="6" id="KW-1185">Reference proteome</keyword>
<name>A0A4R4VQ20_9ACTN</name>
<evidence type="ECO:0000313" key="5">
    <source>
        <dbReference type="EMBL" id="TDD06127.1"/>
    </source>
</evidence>
<keyword evidence="2" id="KW-1133">Transmembrane helix</keyword>
<organism evidence="5 6">
    <name type="scientific">Nonomuraea deserti</name>
    <dbReference type="NCBI Taxonomy" id="1848322"/>
    <lineage>
        <taxon>Bacteria</taxon>
        <taxon>Bacillati</taxon>
        <taxon>Actinomycetota</taxon>
        <taxon>Actinomycetes</taxon>
        <taxon>Streptosporangiales</taxon>
        <taxon>Streptosporangiaceae</taxon>
        <taxon>Nonomuraea</taxon>
    </lineage>
</organism>
<dbReference type="SUPFAM" id="SSF52833">
    <property type="entry name" value="Thioredoxin-like"/>
    <property type="match status" value="1"/>
</dbReference>
<keyword evidence="2" id="KW-0472">Membrane</keyword>
<reference evidence="5 6" key="1">
    <citation type="submission" date="2019-03" db="EMBL/GenBank/DDBJ databases">
        <title>Draft genome sequences of novel Actinobacteria.</title>
        <authorList>
            <person name="Sahin N."/>
            <person name="Ay H."/>
            <person name="Saygin H."/>
        </authorList>
    </citation>
    <scope>NUCLEOTIDE SEQUENCE [LARGE SCALE GENOMIC DNA]</scope>
    <source>
        <strain evidence="5 6">KC310</strain>
    </source>
</reference>
<feature type="region of interest" description="Disordered" evidence="1">
    <location>
        <begin position="114"/>
        <end position="133"/>
    </location>
</feature>
<feature type="transmembrane region" description="Helical" evidence="2">
    <location>
        <begin position="78"/>
        <end position="101"/>
    </location>
</feature>
<dbReference type="Gene3D" id="3.40.30.10">
    <property type="entry name" value="Glutaredoxin"/>
    <property type="match status" value="1"/>
</dbReference>
<dbReference type="EMBL" id="SMKO01000034">
    <property type="protein sequence ID" value="TDD06127.1"/>
    <property type="molecule type" value="Genomic_DNA"/>
</dbReference>
<evidence type="ECO:0000256" key="1">
    <source>
        <dbReference type="SAM" id="MobiDB-lite"/>
    </source>
</evidence>
<evidence type="ECO:0000256" key="2">
    <source>
        <dbReference type="SAM" id="Phobius"/>
    </source>
</evidence>
<comment type="caution">
    <text evidence="5">The sequence shown here is derived from an EMBL/GenBank/DDBJ whole genome shotgun (WGS) entry which is preliminary data.</text>
</comment>
<dbReference type="InterPro" id="IPR013766">
    <property type="entry name" value="Thioredoxin_domain"/>
</dbReference>
<feature type="signal peptide" evidence="3">
    <location>
        <begin position="1"/>
        <end position="24"/>
    </location>
</feature>
<sequence length="247" mass="25390">MAGVVAVGAAVGAAAAAAAVVLMAAPPVGLPPAGSCRAGSAPRSPSRCEAARAPVRGDLDDRPRRHRWSVQGNLGECVMSYLIAAVVLVGLLGLANLLLLFGVIRRLRTMQDAPQLPPEGLQPGETIPDFTATATDGEPISAAYLEGRALIGFLSPGCRPCQELLPEFVKQAEQASGPVLAVVVAGPQDDPAMDIARLEKVARVVSEAPQGPVQQVFKVSGYPTVIATDATGTVVFSDAALPHQVHA</sequence>
<dbReference type="GO" id="GO:0016491">
    <property type="term" value="F:oxidoreductase activity"/>
    <property type="evidence" value="ECO:0007669"/>
    <property type="project" value="InterPro"/>
</dbReference>
<accession>A0A4R4VQ20</accession>
<feature type="chain" id="PRO_5020935150" evidence="3">
    <location>
        <begin position="25"/>
        <end position="247"/>
    </location>
</feature>
<keyword evidence="2" id="KW-0812">Transmembrane</keyword>
<dbReference type="Pfam" id="PF00578">
    <property type="entry name" value="AhpC-TSA"/>
    <property type="match status" value="1"/>
</dbReference>